<name>A0A836ESV2_9HYME</name>
<feature type="non-terminal residue" evidence="13">
    <location>
        <position position="1"/>
    </location>
</feature>
<dbReference type="InterPro" id="IPR006035">
    <property type="entry name" value="Ureohydrolase"/>
</dbReference>
<dbReference type="PANTHER" id="PTHR43782">
    <property type="entry name" value="ARGINASE"/>
    <property type="match status" value="1"/>
</dbReference>
<feature type="binding site" evidence="10">
    <location>
        <position position="248"/>
    </location>
    <ligand>
        <name>Mn(2+)</name>
        <dbReference type="ChEBI" id="CHEBI:29035"/>
        <label>1</label>
    </ligand>
</feature>
<dbReference type="PIRSF" id="PIRSF036979">
    <property type="entry name" value="Arginase"/>
    <property type="match status" value="1"/>
</dbReference>
<gene>
    <name evidence="13" type="primary">Argi</name>
    <name evidence="13" type="ORF">G6Z75_0000365</name>
</gene>
<dbReference type="GO" id="GO:0005829">
    <property type="term" value="C:cytosol"/>
    <property type="evidence" value="ECO:0007669"/>
    <property type="project" value="TreeGrafter"/>
</dbReference>
<dbReference type="InterPro" id="IPR023696">
    <property type="entry name" value="Ureohydrolase_dom_sf"/>
</dbReference>
<dbReference type="Pfam" id="PF00491">
    <property type="entry name" value="Arginase"/>
    <property type="match status" value="1"/>
</dbReference>
<evidence type="ECO:0000256" key="3">
    <source>
        <dbReference type="ARBA" id="ARBA00018123"/>
    </source>
</evidence>
<keyword evidence="6 10" id="KW-0479">Metal-binding</keyword>
<keyword evidence="8 10" id="KW-0464">Manganese</keyword>
<sequence>MNILTKVRIISNKLGIHYYSRKVGIIGVPFDKGQKKEGVARGPETIRAANLIDKLKILDLDVRDYGDVHYNINNMNDIKNMSHLGHVASCMNNLSEQIRQVLRDGRQVLTIGGDHSLSIGTIDGHVKEKQDVAVIWIDAHADLNTNKTSESGNVHGMPVALLTSELADYWPYLPGMDWQMPILSIRNVAYIGLRSIDRYERLIIEKFGITAYGMEDIERYGIHNVLHMALNKIDSHNSRSLHVSFDIDALDPLEAPSTGVPGLYYKSLYLHIVRGGLSLREAIHLMEEISRTHRLNAIDLVEVNPQIGNEQDVKMTVQAAIHIIQAALGYSRRGLKVPEGVTDMPLQTFH</sequence>
<dbReference type="PROSITE" id="PS51409">
    <property type="entry name" value="ARGINASE_2"/>
    <property type="match status" value="1"/>
</dbReference>
<dbReference type="FunFam" id="3.40.800.10:FF:000005">
    <property type="entry name" value="Arginase"/>
    <property type="match status" value="1"/>
</dbReference>
<keyword evidence="7 12" id="KW-0378">Hydrolase</keyword>
<dbReference type="Proteomes" id="UP000667349">
    <property type="component" value="Unassembled WGS sequence"/>
</dbReference>
<feature type="binding site" evidence="10">
    <location>
        <position position="140"/>
    </location>
    <ligand>
        <name>Mn(2+)</name>
        <dbReference type="ChEBI" id="CHEBI:29035"/>
        <label>1</label>
    </ligand>
</feature>
<proteinExistence type="inferred from homology"/>
<dbReference type="GO" id="GO:0000050">
    <property type="term" value="P:urea cycle"/>
    <property type="evidence" value="ECO:0007669"/>
    <property type="project" value="UniProtKB-UniPathway"/>
</dbReference>
<comment type="cofactor">
    <cofactor evidence="10 12">
        <name>Mn(2+)</name>
        <dbReference type="ChEBI" id="CHEBI:29035"/>
    </cofactor>
    <text evidence="10 12">Binds 2 manganese ions per subunit.</text>
</comment>
<dbReference type="PANTHER" id="PTHR43782:SF3">
    <property type="entry name" value="ARGINASE"/>
    <property type="match status" value="1"/>
</dbReference>
<evidence type="ECO:0000256" key="12">
    <source>
        <dbReference type="RuleBase" id="RU361159"/>
    </source>
</evidence>
<organism evidence="13 14">
    <name type="scientific">Acromyrmex insinuator</name>
    <dbReference type="NCBI Taxonomy" id="230686"/>
    <lineage>
        <taxon>Eukaryota</taxon>
        <taxon>Metazoa</taxon>
        <taxon>Ecdysozoa</taxon>
        <taxon>Arthropoda</taxon>
        <taxon>Hexapoda</taxon>
        <taxon>Insecta</taxon>
        <taxon>Pterygota</taxon>
        <taxon>Neoptera</taxon>
        <taxon>Endopterygota</taxon>
        <taxon>Hymenoptera</taxon>
        <taxon>Apocrita</taxon>
        <taxon>Aculeata</taxon>
        <taxon>Formicoidea</taxon>
        <taxon>Formicidae</taxon>
        <taxon>Myrmicinae</taxon>
        <taxon>Acromyrmex</taxon>
    </lineage>
</organism>
<dbReference type="EMBL" id="JAANHZ010000796">
    <property type="protein sequence ID" value="KAG5306880.1"/>
    <property type="molecule type" value="Genomic_DNA"/>
</dbReference>
<dbReference type="NCBIfam" id="TIGR01229">
    <property type="entry name" value="rocF_arginase"/>
    <property type="match status" value="1"/>
</dbReference>
<keyword evidence="14" id="KW-1185">Reference proteome</keyword>
<evidence type="ECO:0000256" key="2">
    <source>
        <dbReference type="ARBA" id="ARBA00012168"/>
    </source>
</evidence>
<keyword evidence="5 12" id="KW-0056">Arginine metabolism</keyword>
<dbReference type="GO" id="GO:0010121">
    <property type="term" value="P:L-arginine catabolic process to proline via ornithine"/>
    <property type="evidence" value="ECO:0007669"/>
    <property type="project" value="UniProtKB-ARBA"/>
</dbReference>
<feature type="binding site" evidence="10">
    <location>
        <position position="115"/>
    </location>
    <ligand>
        <name>Mn(2+)</name>
        <dbReference type="ChEBI" id="CHEBI:29035"/>
        <label>1</label>
    </ligand>
</feature>
<evidence type="ECO:0000256" key="10">
    <source>
        <dbReference type="PIRSR" id="PIRSR036979-1"/>
    </source>
</evidence>
<reference evidence="13" key="1">
    <citation type="submission" date="2020-02" db="EMBL/GenBank/DDBJ databases">
        <title>Relaxed selection underlies rapid genomic changes in the transitions from sociality to social parasitism in ants.</title>
        <authorList>
            <person name="Bi X."/>
        </authorList>
    </citation>
    <scope>NUCLEOTIDE SEQUENCE</scope>
    <source>
        <strain evidence="13">BGI-DK2013a</strain>
        <tissue evidence="13">Whole body</tissue>
    </source>
</reference>
<evidence type="ECO:0000256" key="8">
    <source>
        <dbReference type="ARBA" id="ARBA00023211"/>
    </source>
</evidence>
<evidence type="ECO:0000256" key="1">
    <source>
        <dbReference type="ARBA" id="ARBA00005098"/>
    </source>
</evidence>
<dbReference type="GO" id="GO:0004053">
    <property type="term" value="F:arginase activity"/>
    <property type="evidence" value="ECO:0007669"/>
    <property type="project" value="UniProtKB-EC"/>
</dbReference>
<dbReference type="UniPathway" id="UPA00158">
    <property type="reaction ID" value="UER00270"/>
</dbReference>
<comment type="caution">
    <text evidence="13">The sequence shown here is derived from an EMBL/GenBank/DDBJ whole genome shotgun (WGS) entry which is preliminary data.</text>
</comment>
<evidence type="ECO:0000256" key="11">
    <source>
        <dbReference type="PROSITE-ProRule" id="PRU00742"/>
    </source>
</evidence>
<evidence type="ECO:0000256" key="5">
    <source>
        <dbReference type="ARBA" id="ARBA00022503"/>
    </source>
</evidence>
<dbReference type="EC" id="3.5.3.1" evidence="2 12"/>
<evidence type="ECO:0000256" key="9">
    <source>
        <dbReference type="ARBA" id="ARBA00047391"/>
    </source>
</evidence>
<evidence type="ECO:0000256" key="6">
    <source>
        <dbReference type="ARBA" id="ARBA00022723"/>
    </source>
</evidence>
<evidence type="ECO:0000313" key="13">
    <source>
        <dbReference type="EMBL" id="KAG5306880.1"/>
    </source>
</evidence>
<keyword evidence="4 12" id="KW-0835">Urea cycle</keyword>
<evidence type="ECO:0000256" key="7">
    <source>
        <dbReference type="ARBA" id="ARBA00022801"/>
    </source>
</evidence>
<comment type="pathway">
    <text evidence="1 12">Nitrogen metabolism; urea cycle; L-ornithine and urea from L-arginine: step 1/1.</text>
</comment>
<dbReference type="GO" id="GO:0005634">
    <property type="term" value="C:nucleus"/>
    <property type="evidence" value="ECO:0007669"/>
    <property type="project" value="TreeGrafter"/>
</dbReference>
<dbReference type="CDD" id="cd09989">
    <property type="entry name" value="Arginase"/>
    <property type="match status" value="1"/>
</dbReference>
<protein>
    <recommendedName>
        <fullName evidence="3 12">Arginase</fullName>
        <ecNumber evidence="2 12">3.5.3.1</ecNumber>
    </recommendedName>
</protein>
<dbReference type="InterPro" id="IPR014033">
    <property type="entry name" value="Arginase"/>
</dbReference>
<dbReference type="PRINTS" id="PR00116">
    <property type="entry name" value="ARGINASE"/>
</dbReference>
<comment type="similarity">
    <text evidence="11 12">Belongs to the arginase family.</text>
</comment>
<dbReference type="Gene3D" id="3.40.800.10">
    <property type="entry name" value="Ureohydrolase domain"/>
    <property type="match status" value="1"/>
</dbReference>
<accession>A0A836ESV2</accession>
<evidence type="ECO:0000313" key="14">
    <source>
        <dbReference type="Proteomes" id="UP000667349"/>
    </source>
</evidence>
<comment type="catalytic activity">
    <reaction evidence="9 12">
        <text>L-arginine + H2O = urea + L-ornithine</text>
        <dbReference type="Rhea" id="RHEA:20569"/>
        <dbReference type="ChEBI" id="CHEBI:15377"/>
        <dbReference type="ChEBI" id="CHEBI:16199"/>
        <dbReference type="ChEBI" id="CHEBI:32682"/>
        <dbReference type="ChEBI" id="CHEBI:46911"/>
        <dbReference type="EC" id="3.5.3.1"/>
    </reaction>
</comment>
<dbReference type="AlphaFoldDB" id="A0A836ESV2"/>
<evidence type="ECO:0000256" key="4">
    <source>
        <dbReference type="ARBA" id="ARBA00022436"/>
    </source>
</evidence>
<feature type="non-terminal residue" evidence="13">
    <location>
        <position position="350"/>
    </location>
</feature>
<feature type="binding site" evidence="10">
    <location>
        <position position="246"/>
    </location>
    <ligand>
        <name>Mn(2+)</name>
        <dbReference type="ChEBI" id="CHEBI:29035"/>
        <label>1</label>
    </ligand>
</feature>
<feature type="binding site" evidence="10">
    <location>
        <position position="142"/>
    </location>
    <ligand>
        <name>Mn(2+)</name>
        <dbReference type="ChEBI" id="CHEBI:29035"/>
        <label>1</label>
    </ligand>
</feature>
<feature type="binding site" evidence="10">
    <location>
        <position position="138"/>
    </location>
    <ligand>
        <name>Mn(2+)</name>
        <dbReference type="ChEBI" id="CHEBI:29035"/>
        <label>1</label>
    </ligand>
</feature>
<dbReference type="SUPFAM" id="SSF52768">
    <property type="entry name" value="Arginase/deacetylase"/>
    <property type="match status" value="1"/>
</dbReference>
<dbReference type="GO" id="GO:0030145">
    <property type="term" value="F:manganese ion binding"/>
    <property type="evidence" value="ECO:0007669"/>
    <property type="project" value="TreeGrafter"/>
</dbReference>